<organism evidence="9 10">
    <name type="scientific">Ructibacterium gallinarum</name>
    <dbReference type="NCBI Taxonomy" id="2779355"/>
    <lineage>
        <taxon>Bacteria</taxon>
        <taxon>Bacillati</taxon>
        <taxon>Bacillota</taxon>
        <taxon>Clostridia</taxon>
        <taxon>Eubacteriales</taxon>
        <taxon>Oscillospiraceae</taxon>
        <taxon>Ructibacterium</taxon>
    </lineage>
</organism>
<evidence type="ECO:0000313" key="10">
    <source>
        <dbReference type="Proteomes" id="UP000806542"/>
    </source>
</evidence>
<evidence type="ECO:0000256" key="6">
    <source>
        <dbReference type="ARBA" id="ARBA00023136"/>
    </source>
</evidence>
<dbReference type="AlphaFoldDB" id="A0A9D5R9E0"/>
<evidence type="ECO:0000256" key="2">
    <source>
        <dbReference type="ARBA" id="ARBA00022448"/>
    </source>
</evidence>
<evidence type="ECO:0000313" key="9">
    <source>
        <dbReference type="EMBL" id="MBE5040932.1"/>
    </source>
</evidence>
<comment type="similarity">
    <text evidence="7">Belongs to the binding-protein-dependent transport system permease family.</text>
</comment>
<dbReference type="InterPro" id="IPR000515">
    <property type="entry name" value="MetI-like"/>
</dbReference>
<dbReference type="PANTHER" id="PTHR43227">
    <property type="entry name" value="BLL4140 PROTEIN"/>
    <property type="match status" value="1"/>
</dbReference>
<name>A0A9D5R9E0_9FIRM</name>
<dbReference type="EMBL" id="JADCKB010000027">
    <property type="protein sequence ID" value="MBE5040932.1"/>
    <property type="molecule type" value="Genomic_DNA"/>
</dbReference>
<evidence type="ECO:0000259" key="8">
    <source>
        <dbReference type="PROSITE" id="PS50928"/>
    </source>
</evidence>
<dbReference type="Pfam" id="PF00528">
    <property type="entry name" value="BPD_transp_1"/>
    <property type="match status" value="1"/>
</dbReference>
<dbReference type="InterPro" id="IPR035906">
    <property type="entry name" value="MetI-like_sf"/>
</dbReference>
<dbReference type="SUPFAM" id="SSF161098">
    <property type="entry name" value="MetI-like"/>
    <property type="match status" value="1"/>
</dbReference>
<keyword evidence="4 7" id="KW-0812">Transmembrane</keyword>
<evidence type="ECO:0000256" key="3">
    <source>
        <dbReference type="ARBA" id="ARBA00022475"/>
    </source>
</evidence>
<accession>A0A9D5R9E0</accession>
<sequence>MKTAKLSKGGAAHRRLRILHNTNHLQLYLMCVIPLGLFFVFSYLPMFGIVIAFKDYRFDKGIFGSEWVGFKNFEFFIKSNDFLRLVRNTLGMNSIFIVTGLIASITVALLLNEVRKRVFVKVYQTVLIVPYFLSWVVVGYMVYAFLNPEYGFINSVLRRMGGEAVSWYTEARYWPFILTLASVWKRVGMDSVIYFAALTAIDQTYYEAARIDGANKWQCMWHITLPGIRPVAITLTILAIGNIFRADFGLFYQVTRDVGSLYSTTDVMDTYVYRVMRSLGDMSLSSAAGLLQSMVGLVMVLLTNLAVRKIEPDSAIF</sequence>
<keyword evidence="3" id="KW-1003">Cell membrane</keyword>
<dbReference type="Gene3D" id="1.10.3720.10">
    <property type="entry name" value="MetI-like"/>
    <property type="match status" value="1"/>
</dbReference>
<proteinExistence type="inferred from homology"/>
<gene>
    <name evidence="9" type="ORF">INF28_10720</name>
</gene>
<dbReference type="GO" id="GO:0005886">
    <property type="term" value="C:plasma membrane"/>
    <property type="evidence" value="ECO:0007669"/>
    <property type="project" value="UniProtKB-SubCell"/>
</dbReference>
<keyword evidence="10" id="KW-1185">Reference proteome</keyword>
<comment type="subcellular location">
    <subcellularLocation>
        <location evidence="1 7">Cell membrane</location>
        <topology evidence="1 7">Multi-pass membrane protein</topology>
    </subcellularLocation>
</comment>
<dbReference type="RefSeq" id="WP_226393473.1">
    <property type="nucleotide sequence ID" value="NZ_JADCKB010000027.1"/>
</dbReference>
<comment type="caution">
    <text evidence="9">The sequence shown here is derived from an EMBL/GenBank/DDBJ whole genome shotgun (WGS) entry which is preliminary data.</text>
</comment>
<dbReference type="PANTHER" id="PTHR43227:SF11">
    <property type="entry name" value="BLL4140 PROTEIN"/>
    <property type="match status" value="1"/>
</dbReference>
<keyword evidence="6 7" id="KW-0472">Membrane</keyword>
<dbReference type="PROSITE" id="PS50928">
    <property type="entry name" value="ABC_TM1"/>
    <property type="match status" value="1"/>
</dbReference>
<feature type="transmembrane region" description="Helical" evidence="7">
    <location>
        <begin position="123"/>
        <end position="146"/>
    </location>
</feature>
<evidence type="ECO:0000256" key="7">
    <source>
        <dbReference type="RuleBase" id="RU363032"/>
    </source>
</evidence>
<evidence type="ECO:0000256" key="1">
    <source>
        <dbReference type="ARBA" id="ARBA00004651"/>
    </source>
</evidence>
<dbReference type="InterPro" id="IPR050809">
    <property type="entry name" value="UgpAE/MalFG_permease"/>
</dbReference>
<feature type="transmembrane region" description="Helical" evidence="7">
    <location>
        <begin position="284"/>
        <end position="307"/>
    </location>
</feature>
<dbReference type="GO" id="GO:0055085">
    <property type="term" value="P:transmembrane transport"/>
    <property type="evidence" value="ECO:0007669"/>
    <property type="project" value="InterPro"/>
</dbReference>
<feature type="transmembrane region" description="Helical" evidence="7">
    <location>
        <begin position="90"/>
        <end position="111"/>
    </location>
</feature>
<reference evidence="9" key="1">
    <citation type="submission" date="2020-10" db="EMBL/GenBank/DDBJ databases">
        <title>ChiBAC.</title>
        <authorList>
            <person name="Zenner C."/>
            <person name="Hitch T.C.A."/>
            <person name="Clavel T."/>
        </authorList>
    </citation>
    <scope>NUCLEOTIDE SEQUENCE</scope>
    <source>
        <strain evidence="9">DSM 107454</strain>
    </source>
</reference>
<feature type="domain" description="ABC transmembrane type-1" evidence="8">
    <location>
        <begin position="86"/>
        <end position="303"/>
    </location>
</feature>
<dbReference type="Proteomes" id="UP000806542">
    <property type="component" value="Unassembled WGS sequence"/>
</dbReference>
<protein>
    <submittedName>
        <fullName evidence="9">Sugar ABC transporter permease</fullName>
    </submittedName>
</protein>
<evidence type="ECO:0000256" key="5">
    <source>
        <dbReference type="ARBA" id="ARBA00022989"/>
    </source>
</evidence>
<keyword evidence="2 7" id="KW-0813">Transport</keyword>
<evidence type="ECO:0000256" key="4">
    <source>
        <dbReference type="ARBA" id="ARBA00022692"/>
    </source>
</evidence>
<dbReference type="CDD" id="cd06261">
    <property type="entry name" value="TM_PBP2"/>
    <property type="match status" value="1"/>
</dbReference>
<keyword evidence="5 7" id="KW-1133">Transmembrane helix</keyword>
<feature type="transmembrane region" description="Helical" evidence="7">
    <location>
        <begin position="27"/>
        <end position="53"/>
    </location>
</feature>